<evidence type="ECO:0000313" key="10">
    <source>
        <dbReference type="EMBL" id="AXJ02433.1"/>
    </source>
</evidence>
<feature type="binding site" evidence="9">
    <location>
        <position position="267"/>
    </location>
    <ligand>
        <name>Mn(2+)</name>
        <dbReference type="ChEBI" id="CHEBI:29035"/>
    </ligand>
</feature>
<comment type="subunit">
    <text evidence="9">Homodimer, forms a heterotetramer with a Cas2 homodimer.</text>
</comment>
<keyword evidence="11" id="KW-1185">Reference proteome</keyword>
<proteinExistence type="inferred from homology"/>
<accession>A0A345UPN1</accession>
<dbReference type="GO" id="GO:0046872">
    <property type="term" value="F:metal ion binding"/>
    <property type="evidence" value="ECO:0007669"/>
    <property type="project" value="UniProtKB-UniRule"/>
</dbReference>
<evidence type="ECO:0000256" key="9">
    <source>
        <dbReference type="HAMAP-Rule" id="MF_01470"/>
    </source>
</evidence>
<dbReference type="HAMAP" id="MF_01470">
    <property type="entry name" value="Cas1"/>
    <property type="match status" value="1"/>
</dbReference>
<dbReference type="GO" id="GO:0051607">
    <property type="term" value="P:defense response to virus"/>
    <property type="evidence" value="ECO:0007669"/>
    <property type="project" value="UniProtKB-UniRule"/>
</dbReference>
<keyword evidence="5 9" id="KW-0460">Magnesium</keyword>
<comment type="similarity">
    <text evidence="9">Belongs to the CRISPR-associated endonuclease Cas1 family.</text>
</comment>
<evidence type="ECO:0000256" key="3">
    <source>
        <dbReference type="ARBA" id="ARBA00022759"/>
    </source>
</evidence>
<reference evidence="10 11" key="1">
    <citation type="submission" date="2018-03" db="EMBL/GenBank/DDBJ databases">
        <title>Phenotypic and genomic properties of Cyclonatronum proteinivorum gen. nov., sp. nov., a haloalkaliphilic bacteroidete from soda lakes possessing Na+-translocating rhodopsin.</title>
        <authorList>
            <person name="Toshchakov S.V."/>
            <person name="Korzhenkov A."/>
            <person name="Samarov N.I."/>
            <person name="Kublanov I.V."/>
            <person name="Muntyan M.S."/>
            <person name="Sorokin D.Y."/>
        </authorList>
    </citation>
    <scope>NUCLEOTIDE SEQUENCE [LARGE SCALE GENOMIC DNA]</scope>
    <source>
        <strain evidence="10 11">Omega</strain>
    </source>
</reference>
<evidence type="ECO:0000256" key="5">
    <source>
        <dbReference type="ARBA" id="ARBA00022842"/>
    </source>
</evidence>
<keyword evidence="4 9" id="KW-0378">Hydrolase</keyword>
<evidence type="ECO:0000256" key="2">
    <source>
        <dbReference type="ARBA" id="ARBA00022723"/>
    </source>
</evidence>
<feature type="binding site" evidence="9">
    <location>
        <position position="252"/>
    </location>
    <ligand>
        <name>Mn(2+)</name>
        <dbReference type="ChEBI" id="CHEBI:29035"/>
    </ligand>
</feature>
<dbReference type="Pfam" id="PF01867">
    <property type="entry name" value="Cas_Cas1"/>
    <property type="match status" value="1"/>
</dbReference>
<dbReference type="InterPro" id="IPR019858">
    <property type="entry name" value="CRISPR-assoc_Cas1_HMARI/TNEAP"/>
</dbReference>
<evidence type="ECO:0000256" key="8">
    <source>
        <dbReference type="ARBA" id="ARBA00023211"/>
    </source>
</evidence>
<dbReference type="InterPro" id="IPR042211">
    <property type="entry name" value="CRISPR-assoc_Cas1_N"/>
</dbReference>
<protein>
    <recommendedName>
        <fullName evidence="9">CRISPR-associated endonuclease Cas1</fullName>
        <ecNumber evidence="9">3.1.-.-</ecNumber>
    </recommendedName>
</protein>
<dbReference type="EC" id="3.1.-.-" evidence="9"/>
<keyword evidence="8 9" id="KW-0464">Manganese</keyword>
<dbReference type="PANTHER" id="PTHR43219:SF2">
    <property type="entry name" value="CRISPR-ASSOCIATED ENDONUCLEASE CAS1"/>
    <property type="match status" value="1"/>
</dbReference>
<dbReference type="AlphaFoldDB" id="A0A345UPN1"/>
<comment type="cofactor">
    <cofactor evidence="9">
        <name>Mg(2+)</name>
        <dbReference type="ChEBI" id="CHEBI:18420"/>
    </cofactor>
    <cofactor evidence="9">
        <name>Mn(2+)</name>
        <dbReference type="ChEBI" id="CHEBI:29035"/>
    </cofactor>
</comment>
<name>A0A345UPN1_9BACT</name>
<dbReference type="GO" id="GO:0003677">
    <property type="term" value="F:DNA binding"/>
    <property type="evidence" value="ECO:0007669"/>
    <property type="project" value="UniProtKB-KW"/>
</dbReference>
<dbReference type="InterPro" id="IPR002729">
    <property type="entry name" value="CRISPR-assoc_Cas1"/>
</dbReference>
<dbReference type="RefSeq" id="WP_114985519.1">
    <property type="nucleotide sequence ID" value="NZ_CP027806.1"/>
</dbReference>
<feature type="binding site" evidence="9">
    <location>
        <position position="187"/>
    </location>
    <ligand>
        <name>Mn(2+)</name>
        <dbReference type="ChEBI" id="CHEBI:29035"/>
    </ligand>
</feature>
<evidence type="ECO:0000313" key="11">
    <source>
        <dbReference type="Proteomes" id="UP000254808"/>
    </source>
</evidence>
<organism evidence="10 11">
    <name type="scientific">Cyclonatronum proteinivorum</name>
    <dbReference type="NCBI Taxonomy" id="1457365"/>
    <lineage>
        <taxon>Bacteria</taxon>
        <taxon>Pseudomonadati</taxon>
        <taxon>Balneolota</taxon>
        <taxon>Balneolia</taxon>
        <taxon>Balneolales</taxon>
        <taxon>Cyclonatronaceae</taxon>
        <taxon>Cyclonatronum</taxon>
    </lineage>
</organism>
<dbReference type="Gene3D" id="1.20.120.920">
    <property type="entry name" value="CRISPR-associated endonuclease Cas1, C-terminal domain"/>
    <property type="match status" value="1"/>
</dbReference>
<dbReference type="NCBIfam" id="TIGR03641">
    <property type="entry name" value="cas1_HMARI"/>
    <property type="match status" value="1"/>
</dbReference>
<keyword evidence="3 9" id="KW-0255">Endonuclease</keyword>
<dbReference type="EMBL" id="CP027806">
    <property type="protein sequence ID" value="AXJ02433.1"/>
    <property type="molecule type" value="Genomic_DNA"/>
</dbReference>
<dbReference type="NCBIfam" id="TIGR00287">
    <property type="entry name" value="cas1"/>
    <property type="match status" value="1"/>
</dbReference>
<sequence>MKSSFYLFQPVTLKRQDNSLAILPFGNPDREPFPGEKIGRELQDEFPLAEEDAWWQGAPRYVAVERIDSIHAYSSVRINTGLLNFLAEKHIPLHTYNYFGGYTGTYWPKEPIPNGRIQQAQFLHYADTEKRLTLASEILRGAFHNMHSAVKRENRRSGQFTDLLEEWHLSAARLEEAQSVNMLLGVEGNIRKTYYEFLDRRLTPDFQMEGRVYRPPNNPVNALVSYLNSMLYASIISELYRTQLNPLVGWLHEPGRQRFPLAWDLAEIFRPHLVEGLIMSMINKKQLDATHFEASLSGCMLTPEGRMKVIRAFEHRMQTTIKHRDLGRSVSYRYLLRLEGYKLVKHLLGDKPYVSFRIWW</sequence>
<dbReference type="Gene3D" id="3.100.10.20">
    <property type="entry name" value="CRISPR-associated endonuclease Cas1, N-terminal domain"/>
    <property type="match status" value="1"/>
</dbReference>
<evidence type="ECO:0000256" key="4">
    <source>
        <dbReference type="ARBA" id="ARBA00022801"/>
    </source>
</evidence>
<keyword evidence="7 9" id="KW-0238">DNA-binding</keyword>
<dbReference type="PANTHER" id="PTHR43219">
    <property type="entry name" value="CRISPR-ASSOCIATED ENDONUCLEASE CAS1"/>
    <property type="match status" value="1"/>
</dbReference>
<keyword evidence="6 9" id="KW-0051">Antiviral defense</keyword>
<dbReference type="GO" id="GO:0016787">
    <property type="term" value="F:hydrolase activity"/>
    <property type="evidence" value="ECO:0007669"/>
    <property type="project" value="UniProtKB-KW"/>
</dbReference>
<dbReference type="InterPro" id="IPR042206">
    <property type="entry name" value="CRISPR-assoc_Cas1_C"/>
</dbReference>
<gene>
    <name evidence="9" type="primary">cas1</name>
    <name evidence="10" type="ORF">CYPRO_3200</name>
</gene>
<evidence type="ECO:0000256" key="6">
    <source>
        <dbReference type="ARBA" id="ARBA00023118"/>
    </source>
</evidence>
<dbReference type="Proteomes" id="UP000254808">
    <property type="component" value="Chromosome"/>
</dbReference>
<evidence type="ECO:0000256" key="7">
    <source>
        <dbReference type="ARBA" id="ARBA00023125"/>
    </source>
</evidence>
<dbReference type="GO" id="GO:0043571">
    <property type="term" value="P:maintenance of CRISPR repeat elements"/>
    <property type="evidence" value="ECO:0007669"/>
    <property type="project" value="UniProtKB-UniRule"/>
</dbReference>
<comment type="function">
    <text evidence="9">CRISPR (clustered regularly interspaced short palindromic repeat), is an adaptive immune system that provides protection against mobile genetic elements (viruses, transposable elements and conjugative plasmids). CRISPR clusters contain spacers, sequences complementary to antecedent mobile elements, and target invading nucleic acids. CRISPR clusters are transcribed and processed into CRISPR RNA (crRNA). Acts as a dsDNA endonuclease. Involved in the integration of spacer DNA into the CRISPR cassette.</text>
</comment>
<dbReference type="OrthoDB" id="9803119at2"/>
<dbReference type="GO" id="GO:0004520">
    <property type="term" value="F:DNA endonuclease activity"/>
    <property type="evidence" value="ECO:0007669"/>
    <property type="project" value="InterPro"/>
</dbReference>
<keyword evidence="2 9" id="KW-0479">Metal-binding</keyword>
<keyword evidence="1 9" id="KW-0540">Nuclease</keyword>
<evidence type="ECO:0000256" key="1">
    <source>
        <dbReference type="ARBA" id="ARBA00022722"/>
    </source>
</evidence>
<dbReference type="KEGG" id="cprv:CYPRO_3200"/>